<dbReference type="GO" id="GO:0005524">
    <property type="term" value="F:ATP binding"/>
    <property type="evidence" value="ECO:0007669"/>
    <property type="project" value="UniProtKB-KW"/>
</dbReference>
<keyword evidence="22" id="KW-1185">Reference proteome</keyword>
<dbReference type="Proteomes" id="UP001164653">
    <property type="component" value="Chromosome"/>
</dbReference>
<dbReference type="InterPro" id="IPR032807">
    <property type="entry name" value="GNVR"/>
</dbReference>
<feature type="transmembrane region" description="Helical" evidence="17">
    <location>
        <begin position="31"/>
        <end position="49"/>
    </location>
</feature>
<keyword evidence="11" id="KW-0067">ATP-binding</keyword>
<accession>A0A9E8N9S4</accession>
<dbReference type="KEGG" id="dpf:ON006_22535"/>
<keyword evidence="6" id="KW-0997">Cell inner membrane</keyword>
<dbReference type="Pfam" id="PF13807">
    <property type="entry name" value="GNVR"/>
    <property type="match status" value="1"/>
</dbReference>
<evidence type="ECO:0000256" key="5">
    <source>
        <dbReference type="ARBA" id="ARBA00022475"/>
    </source>
</evidence>
<dbReference type="Gene3D" id="3.40.50.300">
    <property type="entry name" value="P-loop containing nucleotide triphosphate hydrolases"/>
    <property type="match status" value="1"/>
</dbReference>
<feature type="domain" description="Polysaccharide chain length determinant N-terminal" evidence="18">
    <location>
        <begin position="23"/>
        <end position="111"/>
    </location>
</feature>
<dbReference type="InterPro" id="IPR027417">
    <property type="entry name" value="P-loop_NTPase"/>
</dbReference>
<evidence type="ECO:0000256" key="6">
    <source>
        <dbReference type="ARBA" id="ARBA00022519"/>
    </source>
</evidence>
<dbReference type="InterPro" id="IPR025669">
    <property type="entry name" value="AAA_dom"/>
</dbReference>
<keyword evidence="10" id="KW-0418">Kinase</keyword>
<dbReference type="PANTHER" id="PTHR32309:SF13">
    <property type="entry name" value="FERRIC ENTEROBACTIN TRANSPORT PROTEIN FEPE"/>
    <property type="match status" value="1"/>
</dbReference>
<evidence type="ECO:0000256" key="15">
    <source>
        <dbReference type="ARBA" id="ARBA00051245"/>
    </source>
</evidence>
<sequence>MREKQLSSITRNGTNHVSLNLTLVHEALRNWYWFAMSLALCIGGALIFLRYASPEYKVTASLLIRDDSRGADFGDAALLESLGLSTVESSVDNEVQVLKSRTLIEKVVSDLQLNVQYYAVGQVKTTEIYDKSPFRLTLLKPEYSGEKSFIYYLTQIGNNRYQLRVNSKSISANFGDTILLPHGPAVLTKTSYQPAHEDKYYIAISAKDAPVKKYSAALTIAATNKMVSVVDLTLNETIPAKGEVIVKQLIDNYLKASIADKNRIADSTLSFIDETLITVSQELTDIEKQIENYRQVNRLTDVEENVRLLLQDAGQYNREEQNQVTRLEIVASLLKYLNENPDHIVPSSLYLNDPQFTSLAQKYNEIQLLKEKTLVAATEKHPLVKTLQVELSSLRADLMTIIASQKRELEVNINSLNRYNATYSSQIDQIPYRQRIFLDYSRQHQIKQELYLFLLKKRVETSISKSSTIPNARIIDAPKSDASPVTPNRQLVLLISGFIGLGVPLATLHLKDVLNGRITGKSEVLLHCNIPVLAEIGHESVKSLLHDNIIAEQFRVLRTNIQFLSLAEKSRTILLTSAVGGEGKSFTATHLSHSFALTGKKVILLELDLRKPRLAANMKLSNGGFTNWIISDEPLSHYIQTSETEKPFAVLTSGPSPPNPAEMLSFPKVQEMMIWLKENYDIIIMDTPPISLVTDARLLSGYADLSLFIVRQRFTHKHQLGYIQEMSDNKQLPGLHLVINDVKALPGYGYGYYDQSKPLSKVLSKIPGFKFLT</sequence>
<keyword evidence="13 17" id="KW-0472">Membrane</keyword>
<keyword evidence="14" id="KW-0829">Tyrosine-protein kinase</keyword>
<dbReference type="NCBIfam" id="TIGR01007">
    <property type="entry name" value="eps_fam"/>
    <property type="match status" value="1"/>
</dbReference>
<comment type="similarity">
    <text evidence="2">Belongs to the CpsD/CapB family.</text>
</comment>
<evidence type="ECO:0000256" key="11">
    <source>
        <dbReference type="ARBA" id="ARBA00022840"/>
    </source>
</evidence>
<evidence type="ECO:0000313" key="22">
    <source>
        <dbReference type="Proteomes" id="UP001164653"/>
    </source>
</evidence>
<dbReference type="Pfam" id="PF13614">
    <property type="entry name" value="AAA_31"/>
    <property type="match status" value="1"/>
</dbReference>
<dbReference type="RefSeq" id="WP_244822287.1">
    <property type="nucleotide sequence ID" value="NZ_CP112998.1"/>
</dbReference>
<evidence type="ECO:0000259" key="19">
    <source>
        <dbReference type="Pfam" id="PF13614"/>
    </source>
</evidence>
<evidence type="ECO:0000256" key="17">
    <source>
        <dbReference type="SAM" id="Phobius"/>
    </source>
</evidence>
<evidence type="ECO:0000313" key="21">
    <source>
        <dbReference type="EMBL" id="WAC10512.1"/>
    </source>
</evidence>
<evidence type="ECO:0000256" key="14">
    <source>
        <dbReference type="ARBA" id="ARBA00023137"/>
    </source>
</evidence>
<evidence type="ECO:0000256" key="9">
    <source>
        <dbReference type="ARBA" id="ARBA00022741"/>
    </source>
</evidence>
<evidence type="ECO:0000256" key="1">
    <source>
        <dbReference type="ARBA" id="ARBA00004429"/>
    </source>
</evidence>
<reference evidence="21" key="1">
    <citation type="submission" date="2022-11" db="EMBL/GenBank/DDBJ databases">
        <title>Dyadobacter pollutisoli sp. nov., isolated from plastic dumped soil.</title>
        <authorList>
            <person name="Kim J.M."/>
            <person name="Kim K.R."/>
            <person name="Lee J.K."/>
            <person name="Hao L."/>
            <person name="Jeon C.O."/>
        </authorList>
    </citation>
    <scope>NUCLEOTIDE SEQUENCE</scope>
    <source>
        <strain evidence="21">U1</strain>
    </source>
</reference>
<dbReference type="CDD" id="cd05387">
    <property type="entry name" value="BY-kinase"/>
    <property type="match status" value="1"/>
</dbReference>
<evidence type="ECO:0000256" key="2">
    <source>
        <dbReference type="ARBA" id="ARBA00007316"/>
    </source>
</evidence>
<dbReference type="EMBL" id="CP112998">
    <property type="protein sequence ID" value="WAC10512.1"/>
    <property type="molecule type" value="Genomic_DNA"/>
</dbReference>
<evidence type="ECO:0000256" key="8">
    <source>
        <dbReference type="ARBA" id="ARBA00022692"/>
    </source>
</evidence>
<proteinExistence type="inferred from homology"/>
<evidence type="ECO:0000256" key="7">
    <source>
        <dbReference type="ARBA" id="ARBA00022679"/>
    </source>
</evidence>
<dbReference type="GO" id="GO:0004715">
    <property type="term" value="F:non-membrane spanning protein tyrosine kinase activity"/>
    <property type="evidence" value="ECO:0007669"/>
    <property type="project" value="UniProtKB-EC"/>
</dbReference>
<name>A0A9E8N9S4_9BACT</name>
<keyword evidence="12 17" id="KW-1133">Transmembrane helix</keyword>
<evidence type="ECO:0000256" key="4">
    <source>
        <dbReference type="ARBA" id="ARBA00011903"/>
    </source>
</evidence>
<dbReference type="EC" id="2.7.10.2" evidence="4"/>
<evidence type="ECO:0000259" key="20">
    <source>
        <dbReference type="Pfam" id="PF13807"/>
    </source>
</evidence>
<keyword evidence="8 17" id="KW-0812">Transmembrane</keyword>
<protein>
    <recommendedName>
        <fullName evidence="4">non-specific protein-tyrosine kinase</fullName>
        <ecNumber evidence="4">2.7.10.2</ecNumber>
    </recommendedName>
</protein>
<feature type="domain" description="AAA" evidence="19">
    <location>
        <begin position="571"/>
        <end position="696"/>
    </location>
</feature>
<evidence type="ECO:0000256" key="10">
    <source>
        <dbReference type="ARBA" id="ARBA00022777"/>
    </source>
</evidence>
<dbReference type="AlphaFoldDB" id="A0A9E8N9S4"/>
<feature type="coiled-coil region" evidence="16">
    <location>
        <begin position="276"/>
        <end position="319"/>
    </location>
</feature>
<comment type="subcellular location">
    <subcellularLocation>
        <location evidence="1">Cell inner membrane</location>
        <topology evidence="1">Multi-pass membrane protein</topology>
    </subcellularLocation>
</comment>
<keyword evidence="7 21" id="KW-0808">Transferase</keyword>
<dbReference type="Pfam" id="PF02706">
    <property type="entry name" value="Wzz"/>
    <property type="match status" value="1"/>
</dbReference>
<keyword evidence="16" id="KW-0175">Coiled coil</keyword>
<evidence type="ECO:0000256" key="16">
    <source>
        <dbReference type="SAM" id="Coils"/>
    </source>
</evidence>
<keyword evidence="9" id="KW-0547">Nucleotide-binding</keyword>
<evidence type="ECO:0000256" key="3">
    <source>
        <dbReference type="ARBA" id="ARBA00008883"/>
    </source>
</evidence>
<evidence type="ECO:0000259" key="18">
    <source>
        <dbReference type="Pfam" id="PF02706"/>
    </source>
</evidence>
<feature type="domain" description="Tyrosine-protein kinase G-rich" evidence="20">
    <location>
        <begin position="434"/>
        <end position="508"/>
    </location>
</feature>
<evidence type="ECO:0000256" key="13">
    <source>
        <dbReference type="ARBA" id="ARBA00023136"/>
    </source>
</evidence>
<dbReference type="InterPro" id="IPR003856">
    <property type="entry name" value="LPS_length_determ_N"/>
</dbReference>
<dbReference type="InterPro" id="IPR050445">
    <property type="entry name" value="Bact_polysacc_biosynth/exp"/>
</dbReference>
<comment type="catalytic activity">
    <reaction evidence="15">
        <text>L-tyrosyl-[protein] + ATP = O-phospho-L-tyrosyl-[protein] + ADP + H(+)</text>
        <dbReference type="Rhea" id="RHEA:10596"/>
        <dbReference type="Rhea" id="RHEA-COMP:10136"/>
        <dbReference type="Rhea" id="RHEA-COMP:20101"/>
        <dbReference type="ChEBI" id="CHEBI:15378"/>
        <dbReference type="ChEBI" id="CHEBI:30616"/>
        <dbReference type="ChEBI" id="CHEBI:46858"/>
        <dbReference type="ChEBI" id="CHEBI:61978"/>
        <dbReference type="ChEBI" id="CHEBI:456216"/>
        <dbReference type="EC" id="2.7.10.2"/>
    </reaction>
</comment>
<dbReference type="SUPFAM" id="SSF52540">
    <property type="entry name" value="P-loop containing nucleoside triphosphate hydrolases"/>
    <property type="match status" value="1"/>
</dbReference>
<organism evidence="21 22">
    <name type="scientific">Dyadobacter pollutisoli</name>
    <dbReference type="NCBI Taxonomy" id="2910158"/>
    <lineage>
        <taxon>Bacteria</taxon>
        <taxon>Pseudomonadati</taxon>
        <taxon>Bacteroidota</taxon>
        <taxon>Cytophagia</taxon>
        <taxon>Cytophagales</taxon>
        <taxon>Spirosomataceae</taxon>
        <taxon>Dyadobacter</taxon>
    </lineage>
</organism>
<dbReference type="GO" id="GO:0005886">
    <property type="term" value="C:plasma membrane"/>
    <property type="evidence" value="ECO:0007669"/>
    <property type="project" value="UniProtKB-SubCell"/>
</dbReference>
<keyword evidence="5" id="KW-1003">Cell membrane</keyword>
<dbReference type="PANTHER" id="PTHR32309">
    <property type="entry name" value="TYROSINE-PROTEIN KINASE"/>
    <property type="match status" value="1"/>
</dbReference>
<comment type="similarity">
    <text evidence="3">Belongs to the etk/wzc family.</text>
</comment>
<evidence type="ECO:0000256" key="12">
    <source>
        <dbReference type="ARBA" id="ARBA00022989"/>
    </source>
</evidence>
<dbReference type="InterPro" id="IPR005702">
    <property type="entry name" value="Wzc-like_C"/>
</dbReference>
<gene>
    <name evidence="21" type="ORF">ON006_22535</name>
</gene>